<evidence type="ECO:0000259" key="1">
    <source>
        <dbReference type="Pfam" id="PF09820"/>
    </source>
</evidence>
<gene>
    <name evidence="2" type="ORF">K457DRAFT_903587</name>
</gene>
<dbReference type="Pfam" id="PF09820">
    <property type="entry name" value="AAA-ATPase_like"/>
    <property type="match status" value="1"/>
</dbReference>
<reference evidence="2 3" key="1">
    <citation type="submission" date="2016-05" db="EMBL/GenBank/DDBJ databases">
        <title>Genome sequencing reveals origins of a unique bacterial endosymbiosis in the earliest lineages of terrestrial Fungi.</title>
        <authorList>
            <consortium name="DOE Joint Genome Institute"/>
            <person name="Uehling J."/>
            <person name="Gryganskyi A."/>
            <person name="Hameed K."/>
            <person name="Tschaplinski T."/>
            <person name="Misztal P."/>
            <person name="Wu S."/>
            <person name="Desiro A."/>
            <person name="Vande Pol N."/>
            <person name="Du Z.-Y."/>
            <person name="Zienkiewicz A."/>
            <person name="Zienkiewicz K."/>
            <person name="Morin E."/>
            <person name="Tisserant E."/>
            <person name="Splivallo R."/>
            <person name="Hainaut M."/>
            <person name="Henrissat B."/>
            <person name="Ohm R."/>
            <person name="Kuo A."/>
            <person name="Yan J."/>
            <person name="Lipzen A."/>
            <person name="Nolan M."/>
            <person name="Labutti K."/>
            <person name="Barry K."/>
            <person name="Goldstein A."/>
            <person name="Labbe J."/>
            <person name="Schadt C."/>
            <person name="Tuskan G."/>
            <person name="Grigoriev I."/>
            <person name="Martin F."/>
            <person name="Vilgalys R."/>
            <person name="Bonito G."/>
        </authorList>
    </citation>
    <scope>NUCLEOTIDE SEQUENCE [LARGE SCALE GENOMIC DNA]</scope>
    <source>
        <strain evidence="2 3">AG-77</strain>
    </source>
</reference>
<dbReference type="InterPro" id="IPR018631">
    <property type="entry name" value="AAA-ATPase-like_dom"/>
</dbReference>
<evidence type="ECO:0000313" key="3">
    <source>
        <dbReference type="Proteomes" id="UP000078512"/>
    </source>
</evidence>
<evidence type="ECO:0000313" key="2">
    <source>
        <dbReference type="EMBL" id="OAQ23951.1"/>
    </source>
</evidence>
<proteinExistence type="predicted"/>
<organism evidence="2 3">
    <name type="scientific">Linnemannia elongata AG-77</name>
    <dbReference type="NCBI Taxonomy" id="1314771"/>
    <lineage>
        <taxon>Eukaryota</taxon>
        <taxon>Fungi</taxon>
        <taxon>Fungi incertae sedis</taxon>
        <taxon>Mucoromycota</taxon>
        <taxon>Mortierellomycotina</taxon>
        <taxon>Mortierellomycetes</taxon>
        <taxon>Mortierellales</taxon>
        <taxon>Mortierellaceae</taxon>
        <taxon>Linnemannia</taxon>
    </lineage>
</organism>
<dbReference type="PANTHER" id="PTHR34825">
    <property type="entry name" value="CONSERVED PROTEIN, WITH A WEAK D-GALACTARATE DEHYDRATASE/ALTRONATE HYDROLASE DOMAIN"/>
    <property type="match status" value="1"/>
</dbReference>
<dbReference type="Proteomes" id="UP000078512">
    <property type="component" value="Unassembled WGS sequence"/>
</dbReference>
<accession>A0A197JHG9</accession>
<dbReference type="OrthoDB" id="5380555at2759"/>
<protein>
    <recommendedName>
        <fullName evidence="1">AAA-ATPase-like domain-containing protein</fullName>
    </recommendedName>
</protein>
<keyword evidence="3" id="KW-1185">Reference proteome</keyword>
<sequence>MDDPLYGVKGIYLLADEYDSFSNEFLSPDDPRPWDHLSTSANSLLKGFWATVKSKLGPRSIAKCFITGVSPLSMADHTSGFNVATYVSWREELSGLCGLTEDVHAALNLLSVSKSEIEIQRHFDIMKANYNGYMFAPSSKSLMRGVPINPSAVSNSEVSEPALQILAASPVASSIISESLESQIMPSNVAQSRAIPYQDLSQSFRLTGLASDIATSKPAWLSYMLHIGGLTFCGDSKQLQIPNLVAAERFGNATMDRLKLRLEDVDLAFRNIVSSGNTPQNFGRIDMLIQIPLKRRVLLLEWKAIQIDFLDIGAWRGHKEKAEHIRGMTVANDVLDLQFSRYDAWRPGQIIRSWITEGPISDNNKSPRQQLAEYVASPEITKLKEDSEVTAYLVVVIGSRQVLFWEMDDGHFQKDPQLAA</sequence>
<dbReference type="PANTHER" id="PTHR34825:SF1">
    <property type="entry name" value="AAA-ATPASE-LIKE DOMAIN-CONTAINING PROTEIN"/>
    <property type="match status" value="1"/>
</dbReference>
<feature type="domain" description="AAA-ATPase-like" evidence="1">
    <location>
        <begin position="9"/>
        <end position="76"/>
    </location>
</feature>
<name>A0A197JHG9_9FUNG</name>
<dbReference type="EMBL" id="KV442105">
    <property type="protein sequence ID" value="OAQ23951.1"/>
    <property type="molecule type" value="Genomic_DNA"/>
</dbReference>
<dbReference type="AlphaFoldDB" id="A0A197JHG9"/>